<keyword evidence="1" id="KW-1133">Transmembrane helix</keyword>
<keyword evidence="3" id="KW-1185">Reference proteome</keyword>
<feature type="transmembrane region" description="Helical" evidence="1">
    <location>
        <begin position="6"/>
        <end position="26"/>
    </location>
</feature>
<evidence type="ECO:0000256" key="1">
    <source>
        <dbReference type="SAM" id="Phobius"/>
    </source>
</evidence>
<keyword evidence="1" id="KW-0812">Transmembrane</keyword>
<dbReference type="Proteomes" id="UP000318833">
    <property type="component" value="Unassembled WGS sequence"/>
</dbReference>
<reference evidence="2 3" key="1">
    <citation type="submission" date="2019-07" db="EMBL/GenBank/DDBJ databases">
        <title>The draft genome sequence of Aquimarina algiphila M91.</title>
        <authorList>
            <person name="Meng X."/>
        </authorList>
    </citation>
    <scope>NUCLEOTIDE SEQUENCE [LARGE SCALE GENOMIC DNA]</scope>
    <source>
        <strain evidence="2 3">M91</strain>
    </source>
</reference>
<proteinExistence type="predicted"/>
<feature type="transmembrane region" description="Helical" evidence="1">
    <location>
        <begin position="38"/>
        <end position="59"/>
    </location>
</feature>
<comment type="caution">
    <text evidence="2">The sequence shown here is derived from an EMBL/GenBank/DDBJ whole genome shotgun (WGS) entry which is preliminary data.</text>
</comment>
<keyword evidence="1" id="KW-0472">Membrane</keyword>
<dbReference type="AlphaFoldDB" id="A0A554VRH3"/>
<name>A0A554VRH3_9FLAO</name>
<evidence type="ECO:0000313" key="2">
    <source>
        <dbReference type="EMBL" id="TSE11260.1"/>
    </source>
</evidence>
<evidence type="ECO:0000313" key="3">
    <source>
        <dbReference type="Proteomes" id="UP000318833"/>
    </source>
</evidence>
<sequence length="60" mass="7746">MRNHFPFFFNVFFLTNFFIVTIPKIFKRWKNFYFGIGYILKFFSFFFFFYFFSFFISYIL</sequence>
<gene>
    <name evidence="2" type="ORF">FOF46_01130</name>
</gene>
<accession>A0A554VRH3</accession>
<protein>
    <submittedName>
        <fullName evidence="2">Uncharacterized protein</fullName>
    </submittedName>
</protein>
<dbReference type="EMBL" id="VLNR01000002">
    <property type="protein sequence ID" value="TSE11260.1"/>
    <property type="molecule type" value="Genomic_DNA"/>
</dbReference>
<organism evidence="2 3">
    <name type="scientific">Aquimarina algiphila</name>
    <dbReference type="NCBI Taxonomy" id="2047982"/>
    <lineage>
        <taxon>Bacteria</taxon>
        <taxon>Pseudomonadati</taxon>
        <taxon>Bacteroidota</taxon>
        <taxon>Flavobacteriia</taxon>
        <taxon>Flavobacteriales</taxon>
        <taxon>Flavobacteriaceae</taxon>
        <taxon>Aquimarina</taxon>
    </lineage>
</organism>